<sequence length="187" mass="19689">GMTDVMTLNGPAVAKFPWMIVCTQPSFAGHSAQKEINNLGYTVHIKKYLLPIPAVCNPRCQNYGVCVAPNSCDCPPGYPGLGCSAMCSPPCAHGGSCMRWNKCLCPPGWTGAGCHTGTSPLTLKDNSDEDGACVRLSCCTSSCKMVTSFCFLSAVCELPCANGGRCVGPDTCQCPSDYTGPQCLLRE</sequence>
<dbReference type="PANTHER" id="PTHR14949">
    <property type="entry name" value="EGF-LIKE-DOMAIN, MULTIPLE 7, 8"/>
    <property type="match status" value="1"/>
</dbReference>
<dbReference type="InterPro" id="IPR000742">
    <property type="entry name" value="EGF"/>
</dbReference>
<evidence type="ECO:0000256" key="2">
    <source>
        <dbReference type="ARBA" id="ARBA00022729"/>
    </source>
</evidence>
<keyword evidence="1 5" id="KW-0245">EGF-like domain</keyword>
<evidence type="ECO:0000256" key="3">
    <source>
        <dbReference type="ARBA" id="ARBA00022737"/>
    </source>
</evidence>
<dbReference type="Pfam" id="PF12661">
    <property type="entry name" value="hEGF"/>
    <property type="match status" value="3"/>
</dbReference>
<feature type="domain" description="EGF-like" evidence="6">
    <location>
        <begin position="85"/>
        <end position="115"/>
    </location>
</feature>
<dbReference type="Proteomes" id="UP000694568">
    <property type="component" value="Unplaced"/>
</dbReference>
<feature type="disulfide bond" evidence="5">
    <location>
        <begin position="105"/>
        <end position="114"/>
    </location>
</feature>
<evidence type="ECO:0000256" key="5">
    <source>
        <dbReference type="PROSITE-ProRule" id="PRU00076"/>
    </source>
</evidence>
<organism evidence="7 8">
    <name type="scientific">Sander lucioperca</name>
    <name type="common">Pike-perch</name>
    <name type="synonym">Perca lucioperca</name>
    <dbReference type="NCBI Taxonomy" id="283035"/>
    <lineage>
        <taxon>Eukaryota</taxon>
        <taxon>Metazoa</taxon>
        <taxon>Chordata</taxon>
        <taxon>Craniata</taxon>
        <taxon>Vertebrata</taxon>
        <taxon>Euteleostomi</taxon>
        <taxon>Actinopterygii</taxon>
        <taxon>Neopterygii</taxon>
        <taxon>Teleostei</taxon>
        <taxon>Neoteleostei</taxon>
        <taxon>Acanthomorphata</taxon>
        <taxon>Eupercaria</taxon>
        <taxon>Perciformes</taxon>
        <taxon>Percoidei</taxon>
        <taxon>Percidae</taxon>
        <taxon>Luciopercinae</taxon>
        <taxon>Sander</taxon>
    </lineage>
</organism>
<keyword evidence="2" id="KW-0732">Signal</keyword>
<reference evidence="7" key="2">
    <citation type="submission" date="2025-09" db="UniProtKB">
        <authorList>
            <consortium name="Ensembl"/>
        </authorList>
    </citation>
    <scope>IDENTIFICATION</scope>
</reference>
<dbReference type="InterPro" id="IPR050969">
    <property type="entry name" value="Dev_Signal_Modulators"/>
</dbReference>
<dbReference type="GO" id="GO:0005576">
    <property type="term" value="C:extracellular region"/>
    <property type="evidence" value="ECO:0007669"/>
    <property type="project" value="TreeGrafter"/>
</dbReference>
<dbReference type="PROSITE" id="PS00022">
    <property type="entry name" value="EGF_1"/>
    <property type="match status" value="3"/>
</dbReference>
<dbReference type="GeneTree" id="ENSGT01110000267905"/>
<dbReference type="PROSITE" id="PS01186">
    <property type="entry name" value="EGF_2"/>
    <property type="match status" value="1"/>
</dbReference>
<keyword evidence="4 5" id="KW-1015">Disulfide bond</keyword>
<evidence type="ECO:0000313" key="7">
    <source>
        <dbReference type="Ensembl" id="ENSSLUP00000040935.1"/>
    </source>
</evidence>
<dbReference type="GO" id="GO:0009986">
    <property type="term" value="C:cell surface"/>
    <property type="evidence" value="ECO:0007669"/>
    <property type="project" value="TreeGrafter"/>
</dbReference>
<comment type="caution">
    <text evidence="5">Lacks conserved residue(s) required for the propagation of feature annotation.</text>
</comment>
<dbReference type="PANTHER" id="PTHR14949:SF54">
    <property type="entry name" value="VWFD DOMAIN-CONTAINING PROTEIN"/>
    <property type="match status" value="1"/>
</dbReference>
<feature type="disulfide bond" evidence="5">
    <location>
        <begin position="156"/>
        <end position="166"/>
    </location>
</feature>
<dbReference type="GO" id="GO:0005102">
    <property type="term" value="F:signaling receptor binding"/>
    <property type="evidence" value="ECO:0007669"/>
    <property type="project" value="TreeGrafter"/>
</dbReference>
<feature type="disulfide bond" evidence="5">
    <location>
        <begin position="74"/>
        <end position="83"/>
    </location>
</feature>
<name>A0A8C9ZJF2_SANLU</name>
<proteinExistence type="predicted"/>
<feature type="disulfide bond" evidence="5">
    <location>
        <begin position="87"/>
        <end position="97"/>
    </location>
</feature>
<dbReference type="PROSITE" id="PS50026">
    <property type="entry name" value="EGF_3"/>
    <property type="match status" value="3"/>
</dbReference>
<dbReference type="AlphaFoldDB" id="A0A8C9ZJF2"/>
<accession>A0A8C9ZJF2</accession>
<keyword evidence="3" id="KW-0677">Repeat</keyword>
<evidence type="ECO:0000313" key="8">
    <source>
        <dbReference type="Proteomes" id="UP000694568"/>
    </source>
</evidence>
<evidence type="ECO:0000259" key="6">
    <source>
        <dbReference type="PROSITE" id="PS50026"/>
    </source>
</evidence>
<feature type="domain" description="EGF-like" evidence="6">
    <location>
        <begin position="52"/>
        <end position="84"/>
    </location>
</feature>
<evidence type="ECO:0000256" key="1">
    <source>
        <dbReference type="ARBA" id="ARBA00022536"/>
    </source>
</evidence>
<dbReference type="SMART" id="SM00181">
    <property type="entry name" value="EGF"/>
    <property type="match status" value="3"/>
</dbReference>
<dbReference type="SUPFAM" id="SSF57196">
    <property type="entry name" value="EGF/Laminin"/>
    <property type="match status" value="1"/>
</dbReference>
<dbReference type="Gene3D" id="2.10.25.10">
    <property type="entry name" value="Laminin"/>
    <property type="match status" value="3"/>
</dbReference>
<reference evidence="7" key="1">
    <citation type="submission" date="2025-08" db="UniProtKB">
        <authorList>
            <consortium name="Ensembl"/>
        </authorList>
    </citation>
    <scope>IDENTIFICATION</scope>
</reference>
<protein>
    <recommendedName>
        <fullName evidence="6">EGF-like domain-containing protein</fullName>
    </recommendedName>
</protein>
<keyword evidence="8" id="KW-1185">Reference proteome</keyword>
<feature type="disulfide bond" evidence="5">
    <location>
        <begin position="56"/>
        <end position="66"/>
    </location>
</feature>
<feature type="domain" description="EGF-like" evidence="6">
    <location>
        <begin position="152"/>
        <end position="184"/>
    </location>
</feature>
<feature type="disulfide bond" evidence="5">
    <location>
        <begin position="174"/>
        <end position="183"/>
    </location>
</feature>
<dbReference type="InterPro" id="IPR013032">
    <property type="entry name" value="EGF-like_CS"/>
</dbReference>
<evidence type="ECO:0000256" key="4">
    <source>
        <dbReference type="ARBA" id="ARBA00023157"/>
    </source>
</evidence>
<dbReference type="Ensembl" id="ENSSLUT00000042248.1">
    <property type="protein sequence ID" value="ENSSLUP00000040935.1"/>
    <property type="gene ID" value="ENSSLUG00000018239.1"/>
</dbReference>